<evidence type="ECO:0000259" key="1">
    <source>
        <dbReference type="Pfam" id="PF08722"/>
    </source>
</evidence>
<dbReference type="GO" id="GO:0004519">
    <property type="term" value="F:endonuclease activity"/>
    <property type="evidence" value="ECO:0007669"/>
    <property type="project" value="UniProtKB-KW"/>
</dbReference>
<evidence type="ECO:0000313" key="3">
    <source>
        <dbReference type="EMBL" id="SUP22129.1"/>
    </source>
</evidence>
<dbReference type="Pfam" id="PF08722">
    <property type="entry name" value="Tn7_TnsA-like_N"/>
    <property type="match status" value="1"/>
</dbReference>
<sequence length="207" mass="23654">MYVRNLRKPSANKNVYKFVSLKNGCTIMCESSLEYDCCYYLEYSDDVVRYQSQPKGYRFPYRGKQHPYTPDFLVHKKDGTSYLLEVKPLSKTFSSEFQDMFHQKQIMASELGVPLLLVTDRQIRNDVHLNNLKLVHRYSGFIENSSHLESVWSAVSQSSSICIKALPEILNLTIGEVFASVLRLIGLGKAKTKLDVLLDENSLISVA</sequence>
<dbReference type="RefSeq" id="WP_061056307.1">
    <property type="nucleotide sequence ID" value="NZ_CABLBX010000006.1"/>
</dbReference>
<dbReference type="EMBL" id="UHIP01000001">
    <property type="protein sequence ID" value="SUP22129.1"/>
    <property type="molecule type" value="Genomic_DNA"/>
</dbReference>
<dbReference type="GO" id="GO:0003676">
    <property type="term" value="F:nucleic acid binding"/>
    <property type="evidence" value="ECO:0007669"/>
    <property type="project" value="InterPro"/>
</dbReference>
<evidence type="ECO:0000313" key="2">
    <source>
        <dbReference type="EMBL" id="AMF94024.1"/>
    </source>
</evidence>
<protein>
    <submittedName>
        <fullName evidence="3">TnsA endonuclease N-terminal domain family protein</fullName>
    </submittedName>
</protein>
<keyword evidence="3" id="KW-0255">Endonuclease</keyword>
<organism evidence="3 5">
    <name type="scientific">Vibrio fluvialis</name>
    <dbReference type="NCBI Taxonomy" id="676"/>
    <lineage>
        <taxon>Bacteria</taxon>
        <taxon>Pseudomonadati</taxon>
        <taxon>Pseudomonadota</taxon>
        <taxon>Gammaproteobacteria</taxon>
        <taxon>Vibrionales</taxon>
        <taxon>Vibrionaceae</taxon>
        <taxon>Vibrio</taxon>
    </lineage>
</organism>
<dbReference type="Proteomes" id="UP000254626">
    <property type="component" value="Unassembled WGS sequence"/>
</dbReference>
<reference evidence="3 5" key="3">
    <citation type="submission" date="2018-06" db="EMBL/GenBank/DDBJ databases">
        <authorList>
            <consortium name="Pathogen Informatics"/>
            <person name="Doyle S."/>
        </authorList>
    </citation>
    <scope>NUCLEOTIDE SEQUENCE [LARGE SCALE GENOMIC DNA]</scope>
    <source>
        <strain evidence="3 5">NCTC11327</strain>
    </source>
</reference>
<evidence type="ECO:0000313" key="5">
    <source>
        <dbReference type="Proteomes" id="UP000254626"/>
    </source>
</evidence>
<proteinExistence type="predicted"/>
<dbReference type="GeneID" id="29384937"/>
<dbReference type="AlphaFoldDB" id="A0AAX2LM29"/>
<keyword evidence="3" id="KW-0540">Nuclease</keyword>
<feature type="domain" description="TnsA endonuclease N-terminal" evidence="1">
    <location>
        <begin position="44"/>
        <end position="120"/>
    </location>
</feature>
<reference evidence="4" key="1">
    <citation type="submission" date="2015-12" db="EMBL/GenBank/DDBJ databases">
        <title>FDA dAtabase for Regulatory Grade micrObial Sequences (FDA-ARGOS): Supporting development and validation of Infectious Disease Dx tests.</title>
        <authorList>
            <person name="Hoffmann M."/>
            <person name="Allard M."/>
            <person name="Evans P."/>
            <person name="Brown E."/>
            <person name="Tallon L.J."/>
            <person name="Sadzewicz L."/>
            <person name="Sengamalay N."/>
            <person name="Ott S."/>
            <person name="Godinez A."/>
            <person name="Nagaraj S."/>
            <person name="Vyas G."/>
            <person name="Aluvathingal J."/>
            <person name="Nadendla S."/>
            <person name="Geyer C."/>
            <person name="Sichtig H."/>
        </authorList>
    </citation>
    <scope>NUCLEOTIDE SEQUENCE [LARGE SCALE GENOMIC DNA]</scope>
    <source>
        <strain evidence="4">ATCC 33809</strain>
    </source>
</reference>
<keyword evidence="3" id="KW-0378">Hydrolase</keyword>
<dbReference type="InterPro" id="IPR014833">
    <property type="entry name" value="TnsA_N"/>
</dbReference>
<gene>
    <name evidence="2" type="ORF">AL536_11010</name>
    <name evidence="3" type="ORF">NCTC11327_00936</name>
</gene>
<name>A0AAX2LM29_VIBFL</name>
<reference evidence="2" key="2">
    <citation type="submission" date="2018-01" db="EMBL/GenBank/DDBJ databases">
        <title>FDA dAtabase for Regulatory Grade micrObial Sequences (FDA-ARGOS): Supporting development and validation of Infectious Disease Dx tests.</title>
        <authorList>
            <person name="Hoffmann M."/>
            <person name="Allard M."/>
            <person name="Evans P."/>
            <person name="Brown E."/>
            <person name="Tallon L."/>
            <person name="Sadzewicz L."/>
            <person name="Sengamalay N."/>
            <person name="Ott S."/>
            <person name="Godinez A."/>
            <person name="Nagaraj S."/>
            <person name="Vyas G."/>
            <person name="Aluvathingal J."/>
            <person name="Nadendla S."/>
            <person name="Geyer C."/>
            <person name="Sichtig H."/>
        </authorList>
    </citation>
    <scope>NUCLEOTIDE SEQUENCE</scope>
    <source>
        <strain evidence="2">ATCC 33809</strain>
    </source>
</reference>
<dbReference type="EMBL" id="CP014035">
    <property type="protein sequence ID" value="AMF94024.1"/>
    <property type="molecule type" value="Genomic_DNA"/>
</dbReference>
<dbReference type="InterPro" id="IPR011856">
    <property type="entry name" value="tRNA_endonuc-like_dom_sf"/>
</dbReference>
<dbReference type="Proteomes" id="UP000057088">
    <property type="component" value="Chromosome 2"/>
</dbReference>
<keyword evidence="4" id="KW-1185">Reference proteome</keyword>
<evidence type="ECO:0000313" key="4">
    <source>
        <dbReference type="Proteomes" id="UP000057088"/>
    </source>
</evidence>
<accession>A0AAX2LM29</accession>
<dbReference type="Gene3D" id="3.40.1350.10">
    <property type="match status" value="1"/>
</dbReference>
<dbReference type="KEGG" id="vfl:AL536_11010"/>